<feature type="compositionally biased region" description="Basic and acidic residues" evidence="2">
    <location>
        <begin position="196"/>
        <end position="205"/>
    </location>
</feature>
<dbReference type="OrthoDB" id="5346740at2759"/>
<gene>
    <name evidence="4" type="ORF">RAG0_02638</name>
</gene>
<dbReference type="PANTHER" id="PTHR28244">
    <property type="entry name" value="RNA POLYMERASE I-SPECIFIC TRANSCRIPTION INITIATION FACTOR RRN11"/>
    <property type="match status" value="1"/>
</dbReference>
<evidence type="ECO:0000313" key="4">
    <source>
        <dbReference type="EMBL" id="CZS92148.1"/>
    </source>
</evidence>
<evidence type="ECO:0000256" key="1">
    <source>
        <dbReference type="SAM" id="Coils"/>
    </source>
</evidence>
<dbReference type="InterPro" id="IPR053029">
    <property type="entry name" value="RNA_pol_I-specific_init_factor"/>
</dbReference>
<accession>A0A1E1K221</accession>
<keyword evidence="5" id="KW-1185">Reference proteome</keyword>
<reference evidence="5" key="1">
    <citation type="submission" date="2016-03" db="EMBL/GenBank/DDBJ databases">
        <authorList>
            <person name="Guldener U."/>
        </authorList>
    </citation>
    <scope>NUCLEOTIDE SEQUENCE [LARGE SCALE GENOMIC DNA]</scope>
    <source>
        <strain evidence="5">04CH-RAC-A.6.1</strain>
    </source>
</reference>
<feature type="compositionally biased region" description="Acidic residues" evidence="2">
    <location>
        <begin position="239"/>
        <end position="251"/>
    </location>
</feature>
<feature type="region of interest" description="Disordered" evidence="2">
    <location>
        <begin position="168"/>
        <end position="305"/>
    </location>
</feature>
<dbReference type="GO" id="GO:0001164">
    <property type="term" value="F:RNA polymerase I core promoter sequence-specific DNA binding"/>
    <property type="evidence" value="ECO:0007669"/>
    <property type="project" value="TreeGrafter"/>
</dbReference>
<evidence type="ECO:0000313" key="5">
    <source>
        <dbReference type="Proteomes" id="UP000178912"/>
    </source>
</evidence>
<evidence type="ECO:0000259" key="3">
    <source>
        <dbReference type="Pfam" id="PF15463"/>
    </source>
</evidence>
<keyword evidence="1" id="KW-0175">Coiled coil</keyword>
<dbReference type="Proteomes" id="UP000178912">
    <property type="component" value="Unassembled WGS sequence"/>
</dbReference>
<feature type="domain" description="Extracellular mutant protein 11 C-terminal" evidence="3">
    <location>
        <begin position="318"/>
        <end position="453"/>
    </location>
</feature>
<dbReference type="InterPro" id="IPR029178">
    <property type="entry name" value="Ecm11_C"/>
</dbReference>
<proteinExistence type="predicted"/>
<sequence>MNRFVNIRAVQSGQQVPSERNGTPPLGQTGTMALNERALAQNLKMKTSGNTTSANIERAAPYTSNRFNGPNGYSNTQYQQAGYGQEIDETQRDTQYHKDVLEDTTVASDFDRTKSDIVIDPGYKHHEEDERGYTQQVFSHPDEQANVYPNHRAFDDYAGAKEPHIIQHKQSRSPLVNTKPEPVSQRQQSLAPATRFEGKKLHQDLQLRSGYDQVSKKRSRSRDMARAPAPRVPVRESDSPEEDDDADDLDFPNDPLDATVRLDRNQINNHVSSDTEGASPTRRLKSRTFPQSQSSQNQPLVEDEVQGGDVVDVRLIPDYTIEELKRMKYSDLESEGWDMVPYAKPFELPNELQGRKVTLEKKVTYYATKVTEEDDQIPFYESLTTEEWDQAGDLFIEKFGELMKRLKAKKQEKRKAAEGFEDEIRDREKAVRNEAGKIDKCLEDMEITGKSLLPPPMRRSHR</sequence>
<dbReference type="EMBL" id="FJUX01000011">
    <property type="protein sequence ID" value="CZS92148.1"/>
    <property type="molecule type" value="Genomic_DNA"/>
</dbReference>
<name>A0A1E1K221_9HELO</name>
<dbReference type="Pfam" id="PF15463">
    <property type="entry name" value="ECM11"/>
    <property type="match status" value="1"/>
</dbReference>
<feature type="coiled-coil region" evidence="1">
    <location>
        <begin position="396"/>
        <end position="423"/>
    </location>
</feature>
<dbReference type="GO" id="GO:0017025">
    <property type="term" value="F:TBP-class protein binding"/>
    <property type="evidence" value="ECO:0007669"/>
    <property type="project" value="TreeGrafter"/>
</dbReference>
<dbReference type="AlphaFoldDB" id="A0A1E1K221"/>
<dbReference type="GO" id="GO:0070860">
    <property type="term" value="C:RNA polymerase I core factor complex"/>
    <property type="evidence" value="ECO:0007669"/>
    <property type="project" value="TreeGrafter"/>
</dbReference>
<protein>
    <recommendedName>
        <fullName evidence="3">Extracellular mutant protein 11 C-terminal domain-containing protein</fullName>
    </recommendedName>
</protein>
<organism evidence="4 5">
    <name type="scientific">Rhynchosporium agropyri</name>
    <dbReference type="NCBI Taxonomy" id="914238"/>
    <lineage>
        <taxon>Eukaryota</taxon>
        <taxon>Fungi</taxon>
        <taxon>Dikarya</taxon>
        <taxon>Ascomycota</taxon>
        <taxon>Pezizomycotina</taxon>
        <taxon>Leotiomycetes</taxon>
        <taxon>Helotiales</taxon>
        <taxon>Ploettnerulaceae</taxon>
        <taxon>Rhynchosporium</taxon>
    </lineage>
</organism>
<evidence type="ECO:0000256" key="2">
    <source>
        <dbReference type="SAM" id="MobiDB-lite"/>
    </source>
</evidence>
<feature type="compositionally biased region" description="Polar residues" evidence="2">
    <location>
        <begin position="265"/>
        <end position="278"/>
    </location>
</feature>
<dbReference type="PANTHER" id="PTHR28244:SF1">
    <property type="entry name" value="RNA POLYMERASE I-SPECIFIC TRANSCRIPTION INITIATION FACTOR RRN11"/>
    <property type="match status" value="1"/>
</dbReference>
<dbReference type="GO" id="GO:0042790">
    <property type="term" value="P:nucleolar large rRNA transcription by RNA polymerase I"/>
    <property type="evidence" value="ECO:0007669"/>
    <property type="project" value="TreeGrafter"/>
</dbReference>
<feature type="compositionally biased region" description="Polar residues" evidence="2">
    <location>
        <begin position="288"/>
        <end position="299"/>
    </location>
</feature>